<comment type="caution">
    <text evidence="1">The sequence shown here is derived from an EMBL/GenBank/DDBJ whole genome shotgun (WGS) entry which is preliminary data.</text>
</comment>
<dbReference type="PANTHER" id="PTHR47186">
    <property type="entry name" value="LEUCINE-RICH REPEAT-CONTAINING PROTEIN 57"/>
    <property type="match status" value="1"/>
</dbReference>
<reference evidence="1" key="1">
    <citation type="submission" date="2018-07" db="EMBL/GenBank/DDBJ databases">
        <authorList>
            <person name="Gao Z.-S."/>
            <person name="Jia H.-M."/>
            <person name="Jia H.-J."/>
            <person name="Cai Q.-L."/>
            <person name="Wang Y."/>
            <person name="Zhao H.-B."/>
        </authorList>
    </citation>
    <scope>NUCLEOTIDE SEQUENCE</scope>
    <source>
        <tissue evidence="1">Leaves</tissue>
    </source>
</reference>
<dbReference type="Proteomes" id="UP000516437">
    <property type="component" value="Unassembled WGS sequence"/>
</dbReference>
<evidence type="ECO:0000313" key="3">
    <source>
        <dbReference type="Proteomes" id="UP000516437"/>
    </source>
</evidence>
<organism evidence="1 3">
    <name type="scientific">Morella rubra</name>
    <name type="common">Chinese bayberry</name>
    <dbReference type="NCBI Taxonomy" id="262757"/>
    <lineage>
        <taxon>Eukaryota</taxon>
        <taxon>Viridiplantae</taxon>
        <taxon>Streptophyta</taxon>
        <taxon>Embryophyta</taxon>
        <taxon>Tracheophyta</taxon>
        <taxon>Spermatophyta</taxon>
        <taxon>Magnoliopsida</taxon>
        <taxon>eudicotyledons</taxon>
        <taxon>Gunneridae</taxon>
        <taxon>Pentapetalae</taxon>
        <taxon>rosids</taxon>
        <taxon>fabids</taxon>
        <taxon>Fagales</taxon>
        <taxon>Myricaceae</taxon>
        <taxon>Morella</taxon>
    </lineage>
</organism>
<sequence>MEWCTNLIKMPDYTEIQNFEILNLSGCFYLSHIQSIGVFKRLKELKLIKCESVANLPFDMTGLESLDALDLGGCAKLEQIPKIGCTLRSILSLDGCISLKKLPDLSGLEFLHKFDASDTAITNFPSPSLLPKKWREFRISGCSDRQAGKFLWFNMSTLSFNNGFDWATKTNGRIYHGGSVIGRGIFDFIMTGASLETSSRVVQQTTTSFGSLKRLNMEWCTNLIKMPDYTEIQNFEILNLSGCFYLSHIQSIGVFKRLKELKLIKCESVANLPFDMTGLESLDALDLGGCAKLEQIPKIGCTLRSILSLDGCIRLKKLPDLSGLEFLHKFDASDTAITNFPSPSLLPKKWREFRISGCSDRQAGKFLWFNMSTLSFNNGFDWATKTNGRIYHGGSVIECERNFLEENSSRCSEWFNNTTTTAVDIIDYEFIPRMNHPKLKGCSLFFVFEYHGPVIHSQFQTKPPFQPQLFAHDRYLPFGTRTPLMPFACIFERDEGIPSEPLFLWAPVILGIGPIEFWAFVPATRFLEFLRWRTCSSCIGASVVPLKKHRFFDNYYFPSKETKVEISLKEWEDPHGTCWDVIDGDLWKDPFVDVKDCRVRLVYEDDVSQFYSTVAPHALHSKYYEHPCYHPSRNG</sequence>
<protein>
    <submittedName>
        <fullName evidence="1">Protein SUPPRESSOR OF npr1-1, CONSTITUTIVE 1</fullName>
    </submittedName>
</protein>
<dbReference type="SUPFAM" id="SSF52058">
    <property type="entry name" value="L domain-like"/>
    <property type="match status" value="2"/>
</dbReference>
<dbReference type="AlphaFoldDB" id="A0A6A1UH40"/>
<reference evidence="1 3" key="2">
    <citation type="journal article" date="2019" name="Plant Biotechnol. J.">
        <title>The red bayberry genome and genetic basis of sex determination.</title>
        <authorList>
            <person name="Jia H.M."/>
            <person name="Jia H.J."/>
            <person name="Cai Q.L."/>
            <person name="Wang Y."/>
            <person name="Zhao H.B."/>
            <person name="Yang W.F."/>
            <person name="Wang G.Y."/>
            <person name="Li Y.H."/>
            <person name="Zhan D.L."/>
            <person name="Shen Y.T."/>
            <person name="Niu Q.F."/>
            <person name="Chang L."/>
            <person name="Qiu J."/>
            <person name="Zhao L."/>
            <person name="Xie H.B."/>
            <person name="Fu W.Y."/>
            <person name="Jin J."/>
            <person name="Li X.W."/>
            <person name="Jiao Y."/>
            <person name="Zhou C.C."/>
            <person name="Tu T."/>
            <person name="Chai C.Y."/>
            <person name="Gao J.L."/>
            <person name="Fan L.J."/>
            <person name="van de Weg E."/>
            <person name="Wang J.Y."/>
            <person name="Gao Z.S."/>
        </authorList>
    </citation>
    <scope>NUCLEOTIDE SEQUENCE [LARGE SCALE GENOMIC DNA]</scope>
    <source>
        <tissue evidence="1">Leaves</tissue>
    </source>
</reference>
<evidence type="ECO:0000313" key="2">
    <source>
        <dbReference type="EMBL" id="KAB1199771.1"/>
    </source>
</evidence>
<dbReference type="InterPro" id="IPR032675">
    <property type="entry name" value="LRR_dom_sf"/>
</dbReference>
<name>A0A6A1UH40_9ROSI</name>
<reference evidence="1" key="3">
    <citation type="submission" date="2019-09" db="EMBL/GenBank/DDBJ databases">
        <authorList>
            <person name="Gao Z."/>
        </authorList>
    </citation>
    <scope>NUCLEOTIDE SEQUENCE</scope>
    <source>
        <tissue evidence="1">Leaves</tissue>
    </source>
</reference>
<gene>
    <name evidence="1" type="ORF">CJ030_MR0G013897</name>
    <name evidence="2" type="ORF">CJ030_MR0G013903</name>
</gene>
<dbReference type="OrthoDB" id="1733683at2759"/>
<proteinExistence type="predicted"/>
<accession>A0A6A1UH40</accession>
<dbReference type="EMBL" id="RXIC02000419">
    <property type="protein sequence ID" value="KAB1199771.1"/>
    <property type="molecule type" value="Genomic_DNA"/>
</dbReference>
<dbReference type="EMBL" id="RXIC02000419">
    <property type="protein sequence ID" value="KAB1199765.1"/>
    <property type="molecule type" value="Genomic_DNA"/>
</dbReference>
<keyword evidence="3" id="KW-1185">Reference proteome</keyword>
<evidence type="ECO:0000313" key="1">
    <source>
        <dbReference type="EMBL" id="KAB1199765.1"/>
    </source>
</evidence>
<dbReference type="Gene3D" id="3.80.10.10">
    <property type="entry name" value="Ribonuclease Inhibitor"/>
    <property type="match status" value="2"/>
</dbReference>
<dbReference type="PANTHER" id="PTHR47186:SF3">
    <property type="entry name" value="OS09G0267800 PROTEIN"/>
    <property type="match status" value="1"/>
</dbReference>